<evidence type="ECO:0000313" key="4">
    <source>
        <dbReference type="Proteomes" id="UP000221961"/>
    </source>
</evidence>
<dbReference type="KEGG" id="ntp:CRH09_38245"/>
<accession>A0A291RU94</accession>
<keyword evidence="2" id="KW-0732">Signal</keyword>
<proteinExistence type="predicted"/>
<name>A0A291RU94_9NOCA</name>
<reference evidence="3 4" key="1">
    <citation type="submission" date="2017-10" db="EMBL/GenBank/DDBJ databases">
        <title>Comparative genomics between pathogenic Norcardia.</title>
        <authorList>
            <person name="Zeng L."/>
        </authorList>
    </citation>
    <scope>NUCLEOTIDE SEQUENCE [LARGE SCALE GENOMIC DNA]</scope>
    <source>
        <strain evidence="3 4">NC_YFY_NT001</strain>
    </source>
</reference>
<evidence type="ECO:0000256" key="1">
    <source>
        <dbReference type="SAM" id="MobiDB-lite"/>
    </source>
</evidence>
<sequence>MIRLAAAAAVVAVPAALVAAPAMAAPVTSDSQIRLVDNDRNHCNSWNDNDFCRRHGPGDWRHRPGGGDNDWDNDQPPAQPMPATGSAM</sequence>
<dbReference type="AlphaFoldDB" id="A0A291RU94"/>
<dbReference type="EMBL" id="CP023778">
    <property type="protein sequence ID" value="ATL71151.1"/>
    <property type="molecule type" value="Genomic_DNA"/>
</dbReference>
<feature type="signal peptide" evidence="2">
    <location>
        <begin position="1"/>
        <end position="24"/>
    </location>
</feature>
<gene>
    <name evidence="3" type="ORF">CRH09_38245</name>
</gene>
<evidence type="ECO:0008006" key="5">
    <source>
        <dbReference type="Google" id="ProtNLM"/>
    </source>
</evidence>
<organism evidence="3 4">
    <name type="scientific">Nocardia terpenica</name>
    <dbReference type="NCBI Taxonomy" id="455432"/>
    <lineage>
        <taxon>Bacteria</taxon>
        <taxon>Bacillati</taxon>
        <taxon>Actinomycetota</taxon>
        <taxon>Actinomycetes</taxon>
        <taxon>Mycobacteriales</taxon>
        <taxon>Nocardiaceae</taxon>
        <taxon>Nocardia</taxon>
    </lineage>
</organism>
<feature type="chain" id="PRO_5012177501" description="Secreted protein" evidence="2">
    <location>
        <begin position="25"/>
        <end position="88"/>
    </location>
</feature>
<protein>
    <recommendedName>
        <fullName evidence="5">Secreted protein</fullName>
    </recommendedName>
</protein>
<evidence type="ECO:0000313" key="3">
    <source>
        <dbReference type="EMBL" id="ATL71151.1"/>
    </source>
</evidence>
<feature type="region of interest" description="Disordered" evidence="1">
    <location>
        <begin position="54"/>
        <end position="88"/>
    </location>
</feature>
<evidence type="ECO:0000256" key="2">
    <source>
        <dbReference type="SAM" id="SignalP"/>
    </source>
</evidence>
<dbReference type="Proteomes" id="UP000221961">
    <property type="component" value="Chromosome"/>
</dbReference>